<sequence length="100" mass="11777">MPVYWIGRANVVDEEPMQEYHRLTELALQKYPNRTTLVRGGKFKLIEGVSEFNRFVIHEYRSMDEALEFYYSEEYQRAVPFRMLATKGQSNLILVEGPGK</sequence>
<dbReference type="InterPro" id="IPR011008">
    <property type="entry name" value="Dimeric_a/b-barrel"/>
</dbReference>
<dbReference type="PANTHER" id="PTHR41521">
    <property type="match status" value="1"/>
</dbReference>
<gene>
    <name evidence="2" type="ordered locus">Meso_2905</name>
</gene>
<dbReference type="PANTHER" id="PTHR41521:SF4">
    <property type="entry name" value="BLR0684 PROTEIN"/>
    <property type="match status" value="1"/>
</dbReference>
<dbReference type="Pfam" id="PF07045">
    <property type="entry name" value="DUF1330"/>
    <property type="match status" value="1"/>
</dbReference>
<dbReference type="OrthoDB" id="9806380at2"/>
<dbReference type="AlphaFoldDB" id="Q11E97"/>
<protein>
    <recommendedName>
        <fullName evidence="1">DUF1330 domain-containing protein</fullName>
    </recommendedName>
</protein>
<dbReference type="SUPFAM" id="SSF54909">
    <property type="entry name" value="Dimeric alpha+beta barrel"/>
    <property type="match status" value="1"/>
</dbReference>
<proteinExistence type="predicted"/>
<accession>Q11E97</accession>
<dbReference type="STRING" id="266779.Meso_2905"/>
<dbReference type="EMBL" id="CP000390">
    <property type="protein sequence ID" value="ABG64278.1"/>
    <property type="molecule type" value="Genomic_DNA"/>
</dbReference>
<name>Q11E97_CHESB</name>
<dbReference type="eggNOG" id="COG5470">
    <property type="taxonomic scope" value="Bacteria"/>
</dbReference>
<evidence type="ECO:0000259" key="1">
    <source>
        <dbReference type="Pfam" id="PF07045"/>
    </source>
</evidence>
<dbReference type="KEGG" id="mes:Meso_2905"/>
<evidence type="ECO:0000313" key="2">
    <source>
        <dbReference type="EMBL" id="ABG64278.1"/>
    </source>
</evidence>
<dbReference type="Gene3D" id="3.30.70.100">
    <property type="match status" value="1"/>
</dbReference>
<reference evidence="2" key="1">
    <citation type="submission" date="2006-06" db="EMBL/GenBank/DDBJ databases">
        <title>Complete sequence of chromosome of Chelativorans sp. BNC1.</title>
        <authorList>
            <consortium name="US DOE Joint Genome Institute"/>
            <person name="Copeland A."/>
            <person name="Lucas S."/>
            <person name="Lapidus A."/>
            <person name="Barry K."/>
            <person name="Detter J.C."/>
            <person name="Glavina del Rio T."/>
            <person name="Hammon N."/>
            <person name="Israni S."/>
            <person name="Dalin E."/>
            <person name="Tice H."/>
            <person name="Pitluck S."/>
            <person name="Chertkov O."/>
            <person name="Brettin T."/>
            <person name="Bruce D."/>
            <person name="Han C."/>
            <person name="Tapia R."/>
            <person name="Gilna P."/>
            <person name="Schmutz J."/>
            <person name="Larimer F."/>
            <person name="Land M."/>
            <person name="Hauser L."/>
            <person name="Kyrpides N."/>
            <person name="Mikhailova N."/>
            <person name="Richardson P."/>
        </authorList>
    </citation>
    <scope>NUCLEOTIDE SEQUENCE</scope>
    <source>
        <strain evidence="2">BNC1</strain>
    </source>
</reference>
<dbReference type="InterPro" id="IPR010753">
    <property type="entry name" value="DUF1330"/>
</dbReference>
<organism evidence="2">
    <name type="scientific">Chelativorans sp. (strain BNC1)</name>
    <dbReference type="NCBI Taxonomy" id="266779"/>
    <lineage>
        <taxon>Bacteria</taxon>
        <taxon>Pseudomonadati</taxon>
        <taxon>Pseudomonadota</taxon>
        <taxon>Alphaproteobacteria</taxon>
        <taxon>Hyphomicrobiales</taxon>
        <taxon>Phyllobacteriaceae</taxon>
        <taxon>Chelativorans</taxon>
    </lineage>
</organism>
<dbReference type="HOGENOM" id="CLU_145407_3_0_5"/>
<feature type="domain" description="DUF1330" evidence="1">
    <location>
        <begin position="3"/>
        <end position="97"/>
    </location>
</feature>